<sequence length="597" mass="63542">MTIASGSGVGLRAAPAQSRTLAVLTGMTANEMVAWPVIVINLAWAIFRHFLGGTSDVGGNPALRILIVTLSVALEFVLLAVLRRILLVHLHGVIRIVCAFASYAVVGLVQGGALYFALTRANLLDSGAGNAAFRTLAGAVSAIAVTSTTTLAMTTIREYRQRIARLTNEQDRLQTLLAESEVNVRAQHGNAARQIEAIIEDELIALPVSSVDETLAAMESLISETVRPISHQLAMETVVSVVAARSVDDVHASWRETMRSVADDGRLMPVPITLGVMFVGVPALFVLYSPPRALIAILIGSVALLGSLFAVERIVGAALRQLGTALRAVVLTLSFVAATVPTAVLVPICVGPGPDQLFVRSILVGAPALGWLVVIAASLRRQVIHIDEVLQKSNSSLRWAIARSHMLQWHRRGQLARALHGPVQSAVHVAISRLRGSVQSETANSESVIEMRNSLRDSLAGLLDQDEVAPDLKTQYAGIGDTWAGIVEVAIDIPDDLMSAVQVDLVLAAFAGDLAQEAVSNAVRHGGASSVWISMERPEADVVTLTVRDNGQGVNPNPGRGLGSQQLDDCALEWSRGRDEGFSFLRAQLAMALPQQK</sequence>
<dbReference type="EMBL" id="CAFBMR010000051">
    <property type="protein sequence ID" value="CAB4918042.1"/>
    <property type="molecule type" value="Genomic_DNA"/>
</dbReference>
<accession>A0A6J7HEM1</accession>
<evidence type="ECO:0000313" key="4">
    <source>
        <dbReference type="EMBL" id="CAB4918042.1"/>
    </source>
</evidence>
<reference evidence="4" key="1">
    <citation type="submission" date="2020-05" db="EMBL/GenBank/DDBJ databases">
        <authorList>
            <person name="Chiriac C."/>
            <person name="Salcher M."/>
            <person name="Ghai R."/>
            <person name="Kavagutti S V."/>
        </authorList>
    </citation>
    <scope>NUCLEOTIDE SEQUENCE</scope>
</reference>
<dbReference type="Pfam" id="PF02518">
    <property type="entry name" value="HATPase_c"/>
    <property type="match status" value="1"/>
</dbReference>
<protein>
    <submittedName>
        <fullName evidence="4">Unannotated protein</fullName>
    </submittedName>
</protein>
<dbReference type="SUPFAM" id="SSF55874">
    <property type="entry name" value="ATPase domain of HSP90 chaperone/DNA topoisomerase II/histidine kinase"/>
    <property type="match status" value="1"/>
</dbReference>
<gene>
    <name evidence="4" type="ORF">UFOPK3610_01242</name>
</gene>
<feature type="transmembrane region" description="Helical" evidence="2">
    <location>
        <begin position="136"/>
        <end position="156"/>
    </location>
</feature>
<feature type="transmembrane region" description="Helical" evidence="2">
    <location>
        <begin position="324"/>
        <end position="346"/>
    </location>
</feature>
<keyword evidence="2" id="KW-0472">Membrane</keyword>
<dbReference type="InterPro" id="IPR036890">
    <property type="entry name" value="HATPase_C_sf"/>
</dbReference>
<evidence type="ECO:0000259" key="3">
    <source>
        <dbReference type="Pfam" id="PF02518"/>
    </source>
</evidence>
<feature type="domain" description="Histidine kinase/HSP90-like ATPase" evidence="3">
    <location>
        <begin position="514"/>
        <end position="557"/>
    </location>
</feature>
<organism evidence="4">
    <name type="scientific">freshwater metagenome</name>
    <dbReference type="NCBI Taxonomy" id="449393"/>
    <lineage>
        <taxon>unclassified sequences</taxon>
        <taxon>metagenomes</taxon>
        <taxon>ecological metagenomes</taxon>
    </lineage>
</organism>
<dbReference type="InterPro" id="IPR003594">
    <property type="entry name" value="HATPase_dom"/>
</dbReference>
<feature type="transmembrane region" description="Helical" evidence="2">
    <location>
        <begin position="293"/>
        <end position="312"/>
    </location>
</feature>
<dbReference type="Gene3D" id="3.30.565.10">
    <property type="entry name" value="Histidine kinase-like ATPase, C-terminal domain"/>
    <property type="match status" value="1"/>
</dbReference>
<dbReference type="AlphaFoldDB" id="A0A6J7HEM1"/>
<name>A0A6J7HEM1_9ZZZZ</name>
<keyword evidence="2" id="KW-1133">Transmembrane helix</keyword>
<feature type="transmembrane region" description="Helical" evidence="2">
    <location>
        <begin position="358"/>
        <end position="379"/>
    </location>
</feature>
<feature type="transmembrane region" description="Helical" evidence="2">
    <location>
        <begin position="21"/>
        <end position="47"/>
    </location>
</feature>
<proteinExistence type="predicted"/>
<feature type="transmembrane region" description="Helical" evidence="2">
    <location>
        <begin position="94"/>
        <end position="116"/>
    </location>
</feature>
<keyword evidence="2" id="KW-0812">Transmembrane</keyword>
<feature type="coiled-coil region" evidence="1">
    <location>
        <begin position="156"/>
        <end position="183"/>
    </location>
</feature>
<keyword evidence="1" id="KW-0175">Coiled coil</keyword>
<evidence type="ECO:0000256" key="2">
    <source>
        <dbReference type="SAM" id="Phobius"/>
    </source>
</evidence>
<evidence type="ECO:0000256" key="1">
    <source>
        <dbReference type="SAM" id="Coils"/>
    </source>
</evidence>
<feature type="transmembrane region" description="Helical" evidence="2">
    <location>
        <begin position="267"/>
        <end position="287"/>
    </location>
</feature>
<feature type="transmembrane region" description="Helical" evidence="2">
    <location>
        <begin position="62"/>
        <end position="82"/>
    </location>
</feature>